<proteinExistence type="predicted"/>
<keyword evidence="2" id="KW-0238">DNA-binding</keyword>
<evidence type="ECO:0000256" key="4">
    <source>
        <dbReference type="NCBIfam" id="TIGR02404"/>
    </source>
</evidence>
<gene>
    <name evidence="6" type="primary">treR</name>
    <name evidence="6" type="ORF">IAA04_12600</name>
</gene>
<dbReference type="PRINTS" id="PR00035">
    <property type="entry name" value="HTHGNTR"/>
</dbReference>
<dbReference type="InterPro" id="IPR036390">
    <property type="entry name" value="WH_DNA-bd_sf"/>
</dbReference>
<dbReference type="InterPro" id="IPR050679">
    <property type="entry name" value="Bact_HTH_transcr_reg"/>
</dbReference>
<dbReference type="NCBIfam" id="TIGR02404">
    <property type="entry name" value="trehalos_R_Bsub"/>
    <property type="match status" value="1"/>
</dbReference>
<evidence type="ECO:0000256" key="1">
    <source>
        <dbReference type="ARBA" id="ARBA00023015"/>
    </source>
</evidence>
<evidence type="ECO:0000256" key="3">
    <source>
        <dbReference type="ARBA" id="ARBA00023163"/>
    </source>
</evidence>
<reference evidence="6" key="1">
    <citation type="journal article" date="2021" name="PeerJ">
        <title>Extensive microbial diversity within the chicken gut microbiome revealed by metagenomics and culture.</title>
        <authorList>
            <person name="Gilroy R."/>
            <person name="Ravi A."/>
            <person name="Getino M."/>
            <person name="Pursley I."/>
            <person name="Horton D.L."/>
            <person name="Alikhan N.F."/>
            <person name="Baker D."/>
            <person name="Gharbi K."/>
            <person name="Hall N."/>
            <person name="Watson M."/>
            <person name="Adriaenssens E.M."/>
            <person name="Foster-Nyarko E."/>
            <person name="Jarju S."/>
            <person name="Secka A."/>
            <person name="Antonio M."/>
            <person name="Oren A."/>
            <person name="Chaudhuri R.R."/>
            <person name="La Ragione R."/>
            <person name="Hildebrand F."/>
            <person name="Pallen M.J."/>
        </authorList>
    </citation>
    <scope>NUCLEOTIDE SEQUENCE</scope>
    <source>
        <strain evidence="6">CHK183-5548</strain>
    </source>
</reference>
<name>A0A9D2PDP6_9FIRM</name>
<dbReference type="InterPro" id="IPR011663">
    <property type="entry name" value="UTRA"/>
</dbReference>
<evidence type="ECO:0000259" key="5">
    <source>
        <dbReference type="PROSITE" id="PS50949"/>
    </source>
</evidence>
<evidence type="ECO:0000256" key="2">
    <source>
        <dbReference type="ARBA" id="ARBA00023125"/>
    </source>
</evidence>
<dbReference type="PANTHER" id="PTHR44846:SF12">
    <property type="entry name" value="HTH-TYPE TRANSCRIPTIONAL REGULATOR TRER"/>
    <property type="match status" value="1"/>
</dbReference>
<dbReference type="Gene3D" id="1.10.10.10">
    <property type="entry name" value="Winged helix-like DNA-binding domain superfamily/Winged helix DNA-binding domain"/>
    <property type="match status" value="1"/>
</dbReference>
<dbReference type="InterPro" id="IPR012770">
    <property type="entry name" value="TreR"/>
</dbReference>
<dbReference type="Proteomes" id="UP000823883">
    <property type="component" value="Unassembled WGS sequence"/>
</dbReference>
<dbReference type="SUPFAM" id="SSF46785">
    <property type="entry name" value="Winged helix' DNA-binding domain"/>
    <property type="match status" value="1"/>
</dbReference>
<sequence>MSSKYVQVYNTLKKQIESGEYAIGEEFPSEAVLQEQFQVSRDTVRKALGMLENQGYIQKARGKVAVVVERGAYNFPFAEILSFKELNAHLNRRTETEVENLEILSDQELIMKIFEDDEEKEIYDLLRVRKIEGERVIVDHDYFKRSVVPNLPLRACRDSVYAYLEDEKGLRIGFATKEIVVEDATEEDRRYLDMKRYDLVVVVRSYTYTKENVLFQYTESRHRPDCFRFVEVAQRKKL</sequence>
<dbReference type="Gene3D" id="3.40.1410.10">
    <property type="entry name" value="Chorismate lyase-like"/>
    <property type="match status" value="1"/>
</dbReference>
<dbReference type="PANTHER" id="PTHR44846">
    <property type="entry name" value="MANNOSYL-D-GLYCERATE TRANSPORT/METABOLISM SYSTEM REPRESSOR MNGR-RELATED"/>
    <property type="match status" value="1"/>
</dbReference>
<dbReference type="AlphaFoldDB" id="A0A9D2PDP6"/>
<dbReference type="SMART" id="SM00866">
    <property type="entry name" value="UTRA"/>
    <property type="match status" value="1"/>
</dbReference>
<dbReference type="InterPro" id="IPR000524">
    <property type="entry name" value="Tscrpt_reg_HTH_GntR"/>
</dbReference>
<dbReference type="Pfam" id="PF07702">
    <property type="entry name" value="UTRA"/>
    <property type="match status" value="1"/>
</dbReference>
<keyword evidence="3" id="KW-0804">Transcription</keyword>
<dbReference type="EMBL" id="DWWL01000083">
    <property type="protein sequence ID" value="HJC48880.1"/>
    <property type="molecule type" value="Genomic_DNA"/>
</dbReference>
<accession>A0A9D2PDP6</accession>
<dbReference type="GO" id="GO:0003700">
    <property type="term" value="F:DNA-binding transcription factor activity"/>
    <property type="evidence" value="ECO:0007669"/>
    <property type="project" value="UniProtKB-UniRule"/>
</dbReference>
<dbReference type="SMART" id="SM00345">
    <property type="entry name" value="HTH_GNTR"/>
    <property type="match status" value="1"/>
</dbReference>
<feature type="domain" description="HTH gntR-type" evidence="5">
    <location>
        <begin position="2"/>
        <end position="70"/>
    </location>
</feature>
<dbReference type="InterPro" id="IPR036388">
    <property type="entry name" value="WH-like_DNA-bd_sf"/>
</dbReference>
<dbReference type="GO" id="GO:0003677">
    <property type="term" value="F:DNA binding"/>
    <property type="evidence" value="ECO:0007669"/>
    <property type="project" value="UniProtKB-UniRule"/>
</dbReference>
<dbReference type="InterPro" id="IPR028978">
    <property type="entry name" value="Chorismate_lyase_/UTRA_dom_sf"/>
</dbReference>
<dbReference type="GO" id="GO:0045892">
    <property type="term" value="P:negative regulation of DNA-templated transcription"/>
    <property type="evidence" value="ECO:0007669"/>
    <property type="project" value="TreeGrafter"/>
</dbReference>
<dbReference type="SUPFAM" id="SSF64288">
    <property type="entry name" value="Chorismate lyase-like"/>
    <property type="match status" value="1"/>
</dbReference>
<keyword evidence="1" id="KW-0805">Transcription regulation</keyword>
<evidence type="ECO:0000313" key="7">
    <source>
        <dbReference type="Proteomes" id="UP000823883"/>
    </source>
</evidence>
<reference evidence="6" key="2">
    <citation type="submission" date="2021-04" db="EMBL/GenBank/DDBJ databases">
        <authorList>
            <person name="Gilroy R."/>
        </authorList>
    </citation>
    <scope>NUCLEOTIDE SEQUENCE</scope>
    <source>
        <strain evidence="6">CHK183-5548</strain>
    </source>
</reference>
<evidence type="ECO:0000313" key="6">
    <source>
        <dbReference type="EMBL" id="HJC48880.1"/>
    </source>
</evidence>
<organism evidence="6 7">
    <name type="scientific">Candidatus Lachnoclostridium pullistercoris</name>
    <dbReference type="NCBI Taxonomy" id="2838632"/>
    <lineage>
        <taxon>Bacteria</taxon>
        <taxon>Bacillati</taxon>
        <taxon>Bacillota</taxon>
        <taxon>Clostridia</taxon>
        <taxon>Lachnospirales</taxon>
        <taxon>Lachnospiraceae</taxon>
    </lineage>
</organism>
<comment type="caution">
    <text evidence="6">The sequence shown here is derived from an EMBL/GenBank/DDBJ whole genome shotgun (WGS) entry which is preliminary data.</text>
</comment>
<dbReference type="Pfam" id="PF00392">
    <property type="entry name" value="GntR"/>
    <property type="match status" value="1"/>
</dbReference>
<dbReference type="PROSITE" id="PS50949">
    <property type="entry name" value="HTH_GNTR"/>
    <property type="match status" value="1"/>
</dbReference>
<dbReference type="CDD" id="cd07377">
    <property type="entry name" value="WHTH_GntR"/>
    <property type="match status" value="1"/>
</dbReference>
<protein>
    <recommendedName>
        <fullName evidence="4">Trehalose operon repressor</fullName>
    </recommendedName>
</protein>